<evidence type="ECO:0000313" key="3">
    <source>
        <dbReference type="Proteomes" id="UP000198324"/>
    </source>
</evidence>
<dbReference type="Proteomes" id="UP000198324">
    <property type="component" value="Unassembled WGS sequence"/>
</dbReference>
<accession>A0A239C6M1</accession>
<organism evidence="2 3">
    <name type="scientific">Humidesulfovibrio mexicanus</name>
    <dbReference type="NCBI Taxonomy" id="147047"/>
    <lineage>
        <taxon>Bacteria</taxon>
        <taxon>Pseudomonadati</taxon>
        <taxon>Thermodesulfobacteriota</taxon>
        <taxon>Desulfovibrionia</taxon>
        <taxon>Desulfovibrionales</taxon>
        <taxon>Desulfovibrionaceae</taxon>
        <taxon>Humidesulfovibrio</taxon>
    </lineage>
</organism>
<feature type="coiled-coil region" evidence="1">
    <location>
        <begin position="152"/>
        <end position="211"/>
    </location>
</feature>
<gene>
    <name evidence="2" type="ORF">SAMN04488503_2986</name>
</gene>
<dbReference type="AlphaFoldDB" id="A0A239C6M1"/>
<reference evidence="2 3" key="1">
    <citation type="submission" date="2017-06" db="EMBL/GenBank/DDBJ databases">
        <authorList>
            <person name="Kim H.J."/>
            <person name="Triplett B.A."/>
        </authorList>
    </citation>
    <scope>NUCLEOTIDE SEQUENCE [LARGE SCALE GENOMIC DNA]</scope>
    <source>
        <strain evidence="2 3">DSM 13116</strain>
    </source>
</reference>
<protein>
    <submittedName>
        <fullName evidence="2">Uncharacterized protein</fullName>
    </submittedName>
</protein>
<name>A0A239C6M1_9BACT</name>
<dbReference type="EMBL" id="FZOC01000007">
    <property type="protein sequence ID" value="SNS15915.1"/>
    <property type="molecule type" value="Genomic_DNA"/>
</dbReference>
<dbReference type="RefSeq" id="WP_089275178.1">
    <property type="nucleotide sequence ID" value="NZ_FZOC01000007.1"/>
</dbReference>
<evidence type="ECO:0000256" key="1">
    <source>
        <dbReference type="SAM" id="Coils"/>
    </source>
</evidence>
<sequence>MSNDMLIALVFRAACVPAGVQPADMARYLGHVIEDRDGSPAPEVCAAMHRVKGQLLGHFLLPDGPAAQDPAASRLTVKGPRSHMKEILGRYIEAGSLVDGAVPVRPAMLKRTTLPVRLLLALHAAGVSLPWLLSGEGDPLRDASRARVEGTVNMILRRLEALEAAVAEAQRVSRMTLDDLVQAKSADLTELAEARREVQALRAQLRDVSAELAAHEFSM</sequence>
<keyword evidence="1" id="KW-0175">Coiled coil</keyword>
<proteinExistence type="predicted"/>
<keyword evidence="3" id="KW-1185">Reference proteome</keyword>
<evidence type="ECO:0000313" key="2">
    <source>
        <dbReference type="EMBL" id="SNS15915.1"/>
    </source>
</evidence>